<dbReference type="GO" id="GO:0004499">
    <property type="term" value="F:N,N-dimethylaniline monooxygenase activity"/>
    <property type="evidence" value="ECO:0007669"/>
    <property type="project" value="InterPro"/>
</dbReference>
<evidence type="ECO:0000256" key="5">
    <source>
        <dbReference type="ARBA" id="ARBA00023002"/>
    </source>
</evidence>
<keyword evidence="6" id="KW-0812">Transmembrane</keyword>
<evidence type="ECO:0008006" key="9">
    <source>
        <dbReference type="Google" id="ProtNLM"/>
    </source>
</evidence>
<dbReference type="OrthoDB" id="10254665at2759"/>
<reference evidence="7" key="2">
    <citation type="journal article" date="2010" name="Nature">
        <title>Comparative genomics reveals mobile pathogenicity chromosomes in Fusarium.</title>
        <authorList>
            <person name="Ma L.J."/>
            <person name="van der Does H.C."/>
            <person name="Borkovich K.A."/>
            <person name="Coleman J.J."/>
            <person name="Daboussi M.J."/>
            <person name="Di Pietro A."/>
            <person name="Dufresne M."/>
            <person name="Freitag M."/>
            <person name="Grabherr M."/>
            <person name="Henrissat B."/>
            <person name="Houterman P.M."/>
            <person name="Kang S."/>
            <person name="Shim W.B."/>
            <person name="Woloshuk C."/>
            <person name="Xie X."/>
            <person name="Xu J.R."/>
            <person name="Antoniw J."/>
            <person name="Baker S.E."/>
            <person name="Bluhm B.H."/>
            <person name="Breakspear A."/>
            <person name="Brown D.W."/>
            <person name="Butchko R.A."/>
            <person name="Chapman S."/>
            <person name="Coulson R."/>
            <person name="Coutinho P.M."/>
            <person name="Danchin E.G."/>
            <person name="Diener A."/>
            <person name="Gale L.R."/>
            <person name="Gardiner D.M."/>
            <person name="Goff S."/>
            <person name="Hammond-Kosack K.E."/>
            <person name="Hilburn K."/>
            <person name="Hua-Van A."/>
            <person name="Jonkers W."/>
            <person name="Kazan K."/>
            <person name="Kodira C.D."/>
            <person name="Koehrsen M."/>
            <person name="Kumar L."/>
            <person name="Lee Y.H."/>
            <person name="Li L."/>
            <person name="Manners J.M."/>
            <person name="Miranda-Saavedra D."/>
            <person name="Mukherjee M."/>
            <person name="Park G."/>
            <person name="Park J."/>
            <person name="Park S.Y."/>
            <person name="Proctor R.H."/>
            <person name="Regev A."/>
            <person name="Ruiz-Roldan M.C."/>
            <person name="Sain D."/>
            <person name="Sakthikumar S."/>
            <person name="Sykes S."/>
            <person name="Schwartz D.C."/>
            <person name="Turgeon B.G."/>
            <person name="Wapinski I."/>
            <person name="Yoder O."/>
            <person name="Young S."/>
            <person name="Zeng Q."/>
            <person name="Zhou S."/>
            <person name="Galagan J."/>
            <person name="Cuomo C.A."/>
            <person name="Kistler H.C."/>
            <person name="Rep M."/>
        </authorList>
    </citation>
    <scope>NUCLEOTIDE SEQUENCE [LARGE SCALE GENOMIC DNA]</scope>
    <source>
        <strain evidence="7">4287</strain>
    </source>
</reference>
<dbReference type="VEuPathDB" id="FungiDB:FOXG_14808"/>
<reference evidence="7" key="1">
    <citation type="submission" date="2007-04" db="EMBL/GenBank/DDBJ databases">
        <authorList>
            <consortium name="The Broad Institute Genome Sequencing Platform"/>
            <person name="Birren B."/>
            <person name="Lander E."/>
            <person name="Galagan J."/>
            <person name="Nusbaum C."/>
            <person name="Devon K."/>
            <person name="Ma L.-J."/>
            <person name="Jaffe D."/>
            <person name="Butler J."/>
            <person name="Alvarez P."/>
            <person name="Gnerre S."/>
            <person name="Grabherr M."/>
            <person name="Kleber M."/>
            <person name="Mauceli E."/>
            <person name="Brockman W."/>
            <person name="MacCallum I.A."/>
            <person name="Young S."/>
            <person name="LaButti K."/>
            <person name="DeCaprio D."/>
            <person name="Crawford M."/>
            <person name="Koehrsen M."/>
            <person name="Engels R."/>
            <person name="Montgomery P."/>
            <person name="Pearson M."/>
            <person name="Howarth C."/>
            <person name="Larson L."/>
            <person name="White J."/>
            <person name="O'Leary S."/>
            <person name="Kodira C."/>
            <person name="Zeng Q."/>
            <person name="Yandava C."/>
            <person name="Alvarado L."/>
            <person name="Kistler C."/>
            <person name="Shim W.-B."/>
            <person name="Kang S."/>
            <person name="Woloshuk C."/>
        </authorList>
    </citation>
    <scope>NUCLEOTIDE SEQUENCE</scope>
    <source>
        <strain evidence="7">4287</strain>
    </source>
</reference>
<evidence type="ECO:0000256" key="3">
    <source>
        <dbReference type="ARBA" id="ARBA00022827"/>
    </source>
</evidence>
<dbReference type="GeneID" id="28955943"/>
<keyword evidence="5" id="KW-0560">Oxidoreductase</keyword>
<keyword evidence="3" id="KW-0274">FAD</keyword>
<dbReference type="PIRSF" id="PIRSF000332">
    <property type="entry name" value="FMO"/>
    <property type="match status" value="1"/>
</dbReference>
<sequence>MRVAVIGGGPSGLVTLKYLIQASASISCEPVEAILFEYQTQVGGTFAARSYEDAELVSSKQLTTFSDFRHSEHGDFLSTEQYVQYLQAYCTHFKLWPHMRLNTRVVSVTRGVDGSHIITYKTNEARFPCEWRCDAVAVCSGLHVTPNIPNIKGMENVPLAFHSSVFKSRKQFGTDKTIMVVGSGETGADIAYLAATSPTKRVLLCHRDGLHFAPKRNPGPVLFPILGRKPDPKEPGIPIDVSRANMFDTTYVHPLLRNSIVLWHYYHWYIKFILWLSSGTTAGMDQWIGRISPERHHPSKIFFNKSMKVCPYISLPYRPSMPGPRLWLYALRSAIVQTPVPDTNGRKVDLAPWPKEIGRDGTVHFFDNQQPEFSRLKGERIKPDIVILSTGYKQDFPFLEPSRTKPTRAYGTANQANVRGIWRRDEPTVGFIGFVRPSLGAIPPLAEMQAQLWILNILAPEKIPHPLRATDEEHYRLKLPPDSRIEYGVDHESYVYQLALDMNSAIGLWDVLAIAQKKHVRDGWRLLVVWAFGAHFNTKFRLLGPWQWSGAADMLISEEFWQTITRRPLFFGNFLVSLLPMIIFGPLSLVALLWATVLGSIGCIRDSQERET</sequence>
<dbReference type="KEGG" id="fox:FOXG_14808"/>
<dbReference type="SUPFAM" id="SSF51905">
    <property type="entry name" value="FAD/NAD(P)-binding domain"/>
    <property type="match status" value="2"/>
</dbReference>
<accession>A0A0J9W1M4</accession>
<evidence type="ECO:0000256" key="4">
    <source>
        <dbReference type="ARBA" id="ARBA00022857"/>
    </source>
</evidence>
<evidence type="ECO:0000256" key="1">
    <source>
        <dbReference type="ARBA" id="ARBA00009183"/>
    </source>
</evidence>
<dbReference type="PRINTS" id="PR00370">
    <property type="entry name" value="FMOXYGENASE"/>
</dbReference>
<dbReference type="AlphaFoldDB" id="A0A0J9W1M4"/>
<dbReference type="InterPro" id="IPR020946">
    <property type="entry name" value="Flavin_mOase-like"/>
</dbReference>
<dbReference type="PANTHER" id="PTHR23023">
    <property type="entry name" value="DIMETHYLANILINE MONOOXYGENASE"/>
    <property type="match status" value="1"/>
</dbReference>
<evidence type="ECO:0000256" key="2">
    <source>
        <dbReference type="ARBA" id="ARBA00022630"/>
    </source>
</evidence>
<keyword evidence="2" id="KW-0285">Flavoprotein</keyword>
<comment type="similarity">
    <text evidence="1">Belongs to the FMO family.</text>
</comment>
<evidence type="ECO:0000313" key="7">
    <source>
        <dbReference type="EMBL" id="KNB16700.1"/>
    </source>
</evidence>
<dbReference type="RefSeq" id="XP_018254745.1">
    <property type="nucleotide sequence ID" value="XM_018394871.1"/>
</dbReference>
<dbReference type="InterPro" id="IPR036188">
    <property type="entry name" value="FAD/NAD-bd_sf"/>
</dbReference>
<dbReference type="InterPro" id="IPR050346">
    <property type="entry name" value="FMO-like"/>
</dbReference>
<dbReference type="Pfam" id="PF00743">
    <property type="entry name" value="FMO-like"/>
    <property type="match status" value="2"/>
</dbReference>
<dbReference type="GO" id="GO:0050661">
    <property type="term" value="F:NADP binding"/>
    <property type="evidence" value="ECO:0007669"/>
    <property type="project" value="InterPro"/>
</dbReference>
<organism evidence="7 8">
    <name type="scientific">Fusarium oxysporum f. sp. lycopersici (strain 4287 / CBS 123668 / FGSC 9935 / NRRL 34936)</name>
    <name type="common">Fusarium vascular wilt of tomato</name>
    <dbReference type="NCBI Taxonomy" id="426428"/>
    <lineage>
        <taxon>Eukaryota</taxon>
        <taxon>Fungi</taxon>
        <taxon>Dikarya</taxon>
        <taxon>Ascomycota</taxon>
        <taxon>Pezizomycotina</taxon>
        <taxon>Sordariomycetes</taxon>
        <taxon>Hypocreomycetidae</taxon>
        <taxon>Hypocreales</taxon>
        <taxon>Nectriaceae</taxon>
        <taxon>Fusarium</taxon>
        <taxon>Fusarium oxysporum species complex</taxon>
    </lineage>
</organism>
<dbReference type="Gene3D" id="3.50.50.60">
    <property type="entry name" value="FAD/NAD(P)-binding domain"/>
    <property type="match status" value="1"/>
</dbReference>
<keyword evidence="6" id="KW-0472">Membrane</keyword>
<evidence type="ECO:0000256" key="6">
    <source>
        <dbReference type="SAM" id="Phobius"/>
    </source>
</evidence>
<feature type="transmembrane region" description="Helical" evidence="6">
    <location>
        <begin position="574"/>
        <end position="604"/>
    </location>
</feature>
<gene>
    <name evidence="7" type="ORF">FOXG_14808</name>
</gene>
<dbReference type="InterPro" id="IPR000960">
    <property type="entry name" value="Flavin_mOase"/>
</dbReference>
<keyword evidence="6" id="KW-1133">Transmembrane helix</keyword>
<dbReference type="PROSITE" id="PS51257">
    <property type="entry name" value="PROKAR_LIPOPROTEIN"/>
    <property type="match status" value="1"/>
</dbReference>
<dbReference type="GO" id="GO:0050660">
    <property type="term" value="F:flavin adenine dinucleotide binding"/>
    <property type="evidence" value="ECO:0007669"/>
    <property type="project" value="InterPro"/>
</dbReference>
<keyword evidence="4" id="KW-0521">NADP</keyword>
<proteinExistence type="inferred from homology"/>
<protein>
    <recommendedName>
        <fullName evidence="9">Dimethylaniline monooxygenase [N-oxide-forming] 2</fullName>
    </recommendedName>
</protein>
<dbReference type="EMBL" id="DS231720">
    <property type="protein sequence ID" value="KNB16700.1"/>
    <property type="molecule type" value="Genomic_DNA"/>
</dbReference>
<dbReference type="Proteomes" id="UP000009097">
    <property type="component" value="Unassembled WGS sequence"/>
</dbReference>
<evidence type="ECO:0000313" key="8">
    <source>
        <dbReference type="Proteomes" id="UP000009097"/>
    </source>
</evidence>
<name>A0A0J9W1M4_FUSO4</name>